<dbReference type="PANTHER" id="PTHR30329">
    <property type="entry name" value="STATOR ELEMENT OF FLAGELLAR MOTOR COMPLEX"/>
    <property type="match status" value="1"/>
</dbReference>
<evidence type="ECO:0000256" key="5">
    <source>
        <dbReference type="SAM" id="MobiDB-lite"/>
    </source>
</evidence>
<comment type="caution">
    <text evidence="7">The sequence shown here is derived from an EMBL/GenBank/DDBJ whole genome shotgun (WGS) entry which is preliminary data.</text>
</comment>
<evidence type="ECO:0000313" key="7">
    <source>
        <dbReference type="EMBL" id="MBD0852561.1"/>
    </source>
</evidence>
<comment type="subcellular location">
    <subcellularLocation>
        <location evidence="1">Cell outer membrane</location>
    </subcellularLocation>
</comment>
<reference evidence="7 8" key="1">
    <citation type="submission" date="2020-05" db="EMBL/GenBank/DDBJ databases">
        <title>The draft genome sequence of Maribacter arenosus CAU 1321.</title>
        <authorList>
            <person name="Mu L."/>
        </authorList>
    </citation>
    <scope>NUCLEOTIDE SEQUENCE [LARGE SCALE GENOMIC DNA]</scope>
    <source>
        <strain evidence="7 8">CAU 1321</strain>
    </source>
</reference>
<feature type="compositionally biased region" description="Low complexity" evidence="5">
    <location>
        <begin position="87"/>
        <end position="99"/>
    </location>
</feature>
<dbReference type="PROSITE" id="PS51123">
    <property type="entry name" value="OMPA_2"/>
    <property type="match status" value="1"/>
</dbReference>
<dbReference type="InterPro" id="IPR006664">
    <property type="entry name" value="OMP_bac"/>
</dbReference>
<evidence type="ECO:0000256" key="3">
    <source>
        <dbReference type="ARBA" id="ARBA00023237"/>
    </source>
</evidence>
<dbReference type="PANTHER" id="PTHR30329:SF21">
    <property type="entry name" value="LIPOPROTEIN YIAD-RELATED"/>
    <property type="match status" value="1"/>
</dbReference>
<name>A0ABR7VGU1_9FLAO</name>
<feature type="region of interest" description="Disordered" evidence="5">
    <location>
        <begin position="412"/>
        <end position="442"/>
    </location>
</feature>
<proteinExistence type="predicted"/>
<feature type="region of interest" description="Disordered" evidence="5">
    <location>
        <begin position="36"/>
        <end position="107"/>
    </location>
</feature>
<feature type="compositionally biased region" description="Basic and acidic residues" evidence="5">
    <location>
        <begin position="36"/>
        <end position="58"/>
    </location>
</feature>
<dbReference type="Pfam" id="PF00691">
    <property type="entry name" value="OmpA"/>
    <property type="match status" value="1"/>
</dbReference>
<dbReference type="RefSeq" id="WP_188315684.1">
    <property type="nucleotide sequence ID" value="NZ_JABTCG010000010.1"/>
</dbReference>
<organism evidence="7 8">
    <name type="scientific">Maribacter arenosus</name>
    <dbReference type="NCBI Taxonomy" id="1854708"/>
    <lineage>
        <taxon>Bacteria</taxon>
        <taxon>Pseudomonadati</taxon>
        <taxon>Bacteroidota</taxon>
        <taxon>Flavobacteriia</taxon>
        <taxon>Flavobacteriales</taxon>
        <taxon>Flavobacteriaceae</taxon>
        <taxon>Maribacter</taxon>
    </lineage>
</organism>
<evidence type="ECO:0000313" key="8">
    <source>
        <dbReference type="Proteomes" id="UP000598350"/>
    </source>
</evidence>
<sequence>MKTSNTLIRFFTSLLFIFAFTLNANGQLLKKLGKRAERAAERTVERRVDRETSKKTDQVLDSILEPGSKQNPTDPQISTPTPPQTPSPTGTSGQGTNPTATPTVSGGPKSIQVYSKFDFVPGDNIIFFDDFSNDFIGDFPSKWNTNGSGEVVTINNSTEKWFEIIAGHSTFYIPDVPTLPEEYTIEFDIMATGLDPKTASTARLAVVLSDDKSFKWGNYARAYIPFCQYHPVGFLVHNRPGDISNTIQGDIRQDVLAQPHISVAVNKERFRLWVNENKYIDIPRFVPQNPRMTTLKFELLYFKDSKERMFIKNLKVAEGGVDLRRKLISEGSVSTNGILFDSGSANIQPQSMGIILQISQVLQQEAGMNLKIVGHTDADGSDESNMRLSKERAEAVKNALVNVYNIDGVRLSTEGKGESEPVGDNGTPDGKAQNRRVEFIKQ</sequence>
<dbReference type="SUPFAM" id="SSF103088">
    <property type="entry name" value="OmpA-like"/>
    <property type="match status" value="1"/>
</dbReference>
<evidence type="ECO:0000256" key="4">
    <source>
        <dbReference type="PROSITE-ProRule" id="PRU00473"/>
    </source>
</evidence>
<dbReference type="InterPro" id="IPR036737">
    <property type="entry name" value="OmpA-like_sf"/>
</dbReference>
<keyword evidence="8" id="KW-1185">Reference proteome</keyword>
<dbReference type="PRINTS" id="PR01021">
    <property type="entry name" value="OMPADOMAIN"/>
</dbReference>
<gene>
    <name evidence="7" type="ORF">HPE63_17930</name>
</gene>
<dbReference type="InterPro" id="IPR006665">
    <property type="entry name" value="OmpA-like"/>
</dbReference>
<dbReference type="Proteomes" id="UP000598350">
    <property type="component" value="Unassembled WGS sequence"/>
</dbReference>
<dbReference type="CDD" id="cd07185">
    <property type="entry name" value="OmpA_C-like"/>
    <property type="match status" value="1"/>
</dbReference>
<evidence type="ECO:0000256" key="1">
    <source>
        <dbReference type="ARBA" id="ARBA00004442"/>
    </source>
</evidence>
<protein>
    <submittedName>
        <fullName evidence="7">OmpA family protein</fullName>
    </submittedName>
</protein>
<dbReference type="Gene3D" id="3.30.1330.60">
    <property type="entry name" value="OmpA-like domain"/>
    <property type="match status" value="1"/>
</dbReference>
<evidence type="ECO:0000256" key="2">
    <source>
        <dbReference type="ARBA" id="ARBA00023136"/>
    </source>
</evidence>
<keyword evidence="3" id="KW-0998">Cell outer membrane</keyword>
<accession>A0ABR7VGU1</accession>
<dbReference type="InterPro" id="IPR050330">
    <property type="entry name" value="Bact_OuterMem_StrucFunc"/>
</dbReference>
<feature type="domain" description="OmpA-like" evidence="6">
    <location>
        <begin position="327"/>
        <end position="442"/>
    </location>
</feature>
<evidence type="ECO:0000259" key="6">
    <source>
        <dbReference type="PROSITE" id="PS51123"/>
    </source>
</evidence>
<keyword evidence="2 4" id="KW-0472">Membrane</keyword>
<dbReference type="EMBL" id="JABTCG010000010">
    <property type="protein sequence ID" value="MBD0852561.1"/>
    <property type="molecule type" value="Genomic_DNA"/>
</dbReference>